<keyword evidence="3" id="KW-1185">Reference proteome</keyword>
<gene>
    <name evidence="1" type="ORF">PHYPA_027429</name>
</gene>
<evidence type="ECO:0000313" key="1">
    <source>
        <dbReference type="EMBL" id="PNR31112.1"/>
    </source>
</evidence>
<protein>
    <submittedName>
        <fullName evidence="1 2">Uncharacterized protein</fullName>
    </submittedName>
</protein>
<reference evidence="1 3" key="2">
    <citation type="journal article" date="2018" name="Plant J.">
        <title>The Physcomitrella patens chromosome-scale assembly reveals moss genome structure and evolution.</title>
        <authorList>
            <person name="Lang D."/>
            <person name="Ullrich K.K."/>
            <person name="Murat F."/>
            <person name="Fuchs J."/>
            <person name="Jenkins J."/>
            <person name="Haas F.B."/>
            <person name="Piednoel M."/>
            <person name="Gundlach H."/>
            <person name="Van Bel M."/>
            <person name="Meyberg R."/>
            <person name="Vives C."/>
            <person name="Morata J."/>
            <person name="Symeonidi A."/>
            <person name="Hiss M."/>
            <person name="Muchero W."/>
            <person name="Kamisugi Y."/>
            <person name="Saleh O."/>
            <person name="Blanc G."/>
            <person name="Decker E.L."/>
            <person name="van Gessel N."/>
            <person name="Grimwood J."/>
            <person name="Hayes R.D."/>
            <person name="Graham S.W."/>
            <person name="Gunter L.E."/>
            <person name="McDaniel S.F."/>
            <person name="Hoernstein S.N.W."/>
            <person name="Larsson A."/>
            <person name="Li F.W."/>
            <person name="Perroud P.F."/>
            <person name="Phillips J."/>
            <person name="Ranjan P."/>
            <person name="Rokshar D.S."/>
            <person name="Rothfels C.J."/>
            <person name="Schneider L."/>
            <person name="Shu S."/>
            <person name="Stevenson D.W."/>
            <person name="Thummler F."/>
            <person name="Tillich M."/>
            <person name="Villarreal Aguilar J.C."/>
            <person name="Widiez T."/>
            <person name="Wong G.K."/>
            <person name="Wymore A."/>
            <person name="Zhang Y."/>
            <person name="Zimmer A.D."/>
            <person name="Quatrano R.S."/>
            <person name="Mayer K.F.X."/>
            <person name="Goodstein D."/>
            <person name="Casacuberta J.M."/>
            <person name="Vandepoele K."/>
            <person name="Reski R."/>
            <person name="Cuming A.C."/>
            <person name="Tuskan G.A."/>
            <person name="Maumus F."/>
            <person name="Salse J."/>
            <person name="Schmutz J."/>
            <person name="Rensing S.A."/>
        </authorList>
    </citation>
    <scope>NUCLEOTIDE SEQUENCE [LARGE SCALE GENOMIC DNA]</scope>
    <source>
        <strain evidence="2 3">cv. Gransden 2004</strain>
    </source>
</reference>
<dbReference type="Proteomes" id="UP000006727">
    <property type="component" value="Chromosome 22"/>
</dbReference>
<dbReference type="EMBL" id="ABEU02000022">
    <property type="protein sequence ID" value="PNR31112.1"/>
    <property type="molecule type" value="Genomic_DNA"/>
</dbReference>
<reference evidence="2" key="3">
    <citation type="submission" date="2020-12" db="UniProtKB">
        <authorList>
            <consortium name="EnsemblPlants"/>
        </authorList>
    </citation>
    <scope>IDENTIFICATION</scope>
</reference>
<dbReference type="AlphaFoldDB" id="A0A2K1IPA6"/>
<organism evidence="1">
    <name type="scientific">Physcomitrium patens</name>
    <name type="common">Spreading-leaved earth moss</name>
    <name type="synonym">Physcomitrella patens</name>
    <dbReference type="NCBI Taxonomy" id="3218"/>
    <lineage>
        <taxon>Eukaryota</taxon>
        <taxon>Viridiplantae</taxon>
        <taxon>Streptophyta</taxon>
        <taxon>Embryophyta</taxon>
        <taxon>Bryophyta</taxon>
        <taxon>Bryophytina</taxon>
        <taxon>Bryopsida</taxon>
        <taxon>Funariidae</taxon>
        <taxon>Funariales</taxon>
        <taxon>Funariaceae</taxon>
        <taxon>Physcomitrium</taxon>
    </lineage>
</organism>
<dbReference type="Gramene" id="Pp3c22_21979V3.1">
    <property type="protein sequence ID" value="PAC:32903409.CDS.1"/>
    <property type="gene ID" value="Pp3c22_21979"/>
</dbReference>
<accession>A0A2K1IPA6</accession>
<proteinExistence type="predicted"/>
<dbReference type="PaxDb" id="3218-PP1S100_225V6.1"/>
<sequence>MRNMLETCHDGNGEKLPKDPIREGLNTQVAHISCRSRDSTISLRVRKEALMCRSGKSSTILFVRCGIPTAEDEVLVVVVAAQQVLASKVPEVGRAVRGHKDAWTSTQPATSVPGFRFALV</sequence>
<dbReference type="InParanoid" id="A0A2K1IPA6"/>
<evidence type="ECO:0000313" key="3">
    <source>
        <dbReference type="Proteomes" id="UP000006727"/>
    </source>
</evidence>
<dbReference type="EnsemblPlants" id="Pp3c22_21979V3.1">
    <property type="protein sequence ID" value="PAC:32903409.CDS.1"/>
    <property type="gene ID" value="Pp3c22_21979"/>
</dbReference>
<evidence type="ECO:0000313" key="2">
    <source>
        <dbReference type="EnsemblPlants" id="PAC:32903409.CDS.1"/>
    </source>
</evidence>
<reference evidence="1 3" key="1">
    <citation type="journal article" date="2008" name="Science">
        <title>The Physcomitrella genome reveals evolutionary insights into the conquest of land by plants.</title>
        <authorList>
            <person name="Rensing S."/>
            <person name="Lang D."/>
            <person name="Zimmer A."/>
            <person name="Terry A."/>
            <person name="Salamov A."/>
            <person name="Shapiro H."/>
            <person name="Nishiyama T."/>
            <person name="Perroud P.-F."/>
            <person name="Lindquist E."/>
            <person name="Kamisugi Y."/>
            <person name="Tanahashi T."/>
            <person name="Sakakibara K."/>
            <person name="Fujita T."/>
            <person name="Oishi K."/>
            <person name="Shin-I T."/>
            <person name="Kuroki Y."/>
            <person name="Toyoda A."/>
            <person name="Suzuki Y."/>
            <person name="Hashimoto A."/>
            <person name="Yamaguchi K."/>
            <person name="Sugano A."/>
            <person name="Kohara Y."/>
            <person name="Fujiyama A."/>
            <person name="Anterola A."/>
            <person name="Aoki S."/>
            <person name="Ashton N."/>
            <person name="Barbazuk W.B."/>
            <person name="Barker E."/>
            <person name="Bennetzen J."/>
            <person name="Bezanilla M."/>
            <person name="Blankenship R."/>
            <person name="Cho S.H."/>
            <person name="Dutcher S."/>
            <person name="Estelle M."/>
            <person name="Fawcett J.A."/>
            <person name="Gundlach H."/>
            <person name="Hanada K."/>
            <person name="Heyl A."/>
            <person name="Hicks K.A."/>
            <person name="Hugh J."/>
            <person name="Lohr M."/>
            <person name="Mayer K."/>
            <person name="Melkozernov A."/>
            <person name="Murata T."/>
            <person name="Nelson D."/>
            <person name="Pils B."/>
            <person name="Prigge M."/>
            <person name="Reiss B."/>
            <person name="Renner T."/>
            <person name="Rombauts S."/>
            <person name="Rushton P."/>
            <person name="Sanderfoot A."/>
            <person name="Schween G."/>
            <person name="Shiu S.-H."/>
            <person name="Stueber K."/>
            <person name="Theodoulou F.L."/>
            <person name="Tu H."/>
            <person name="Van de Peer Y."/>
            <person name="Verrier P.J."/>
            <person name="Waters E."/>
            <person name="Wood A."/>
            <person name="Yang L."/>
            <person name="Cove D."/>
            <person name="Cuming A."/>
            <person name="Hasebe M."/>
            <person name="Lucas S."/>
            <person name="Mishler D.B."/>
            <person name="Reski R."/>
            <person name="Grigoriev I."/>
            <person name="Quatrano R.S."/>
            <person name="Boore J.L."/>
        </authorList>
    </citation>
    <scope>NUCLEOTIDE SEQUENCE [LARGE SCALE GENOMIC DNA]</scope>
    <source>
        <strain evidence="2 3">cv. Gransden 2004</strain>
    </source>
</reference>
<name>A0A2K1IPA6_PHYPA</name>